<comment type="similarity">
    <text evidence="2">Belongs to the polycystin family.</text>
</comment>
<dbReference type="OrthoDB" id="436039at2759"/>
<evidence type="ECO:0000256" key="3">
    <source>
        <dbReference type="ARBA" id="ARBA00022692"/>
    </source>
</evidence>
<dbReference type="OMA" id="WTALANC"/>
<feature type="region of interest" description="Disordered" evidence="7">
    <location>
        <begin position="873"/>
        <end position="907"/>
    </location>
</feature>
<proteinExistence type="inferred from homology"/>
<dbReference type="EMBL" id="CDMY01000989">
    <property type="protein sequence ID" value="CEM38512.1"/>
    <property type="molecule type" value="Genomic_DNA"/>
</dbReference>
<accession>A0A0G4H437</accession>
<dbReference type="PANTHER" id="PTHR10877">
    <property type="entry name" value="POLYCYSTIN FAMILY MEMBER"/>
    <property type="match status" value="1"/>
</dbReference>
<dbReference type="GO" id="GO:0016020">
    <property type="term" value="C:membrane"/>
    <property type="evidence" value="ECO:0007669"/>
    <property type="project" value="UniProtKB-SubCell"/>
</dbReference>
<feature type="domain" description="Polycystin cation channel PKD1/PKD2" evidence="9">
    <location>
        <begin position="599"/>
        <end position="823"/>
    </location>
</feature>
<dbReference type="Proteomes" id="UP000041254">
    <property type="component" value="Unassembled WGS sequence"/>
</dbReference>
<dbReference type="Gene3D" id="1.10.287.70">
    <property type="match status" value="1"/>
</dbReference>
<dbReference type="InterPro" id="IPR051223">
    <property type="entry name" value="Polycystin"/>
</dbReference>
<feature type="transmembrane region" description="Helical" evidence="8">
    <location>
        <begin position="603"/>
        <end position="624"/>
    </location>
</feature>
<feature type="transmembrane region" description="Helical" evidence="8">
    <location>
        <begin position="698"/>
        <end position="717"/>
    </location>
</feature>
<feature type="transmembrane region" description="Helical" evidence="8">
    <location>
        <begin position="737"/>
        <end position="762"/>
    </location>
</feature>
<dbReference type="AlphaFoldDB" id="A0A0G4H437"/>
<feature type="transmembrane region" description="Helical" evidence="8">
    <location>
        <begin position="846"/>
        <end position="864"/>
    </location>
</feature>
<evidence type="ECO:0000256" key="1">
    <source>
        <dbReference type="ARBA" id="ARBA00004141"/>
    </source>
</evidence>
<keyword evidence="12" id="KW-1185">Reference proteome</keyword>
<dbReference type="Pfam" id="PF20519">
    <property type="entry name" value="Polycystin_dom"/>
    <property type="match status" value="1"/>
</dbReference>
<evidence type="ECO:0000256" key="5">
    <source>
        <dbReference type="ARBA" id="ARBA00023136"/>
    </source>
</evidence>
<dbReference type="InterPro" id="IPR046791">
    <property type="entry name" value="Polycystin_dom"/>
</dbReference>
<dbReference type="InParanoid" id="A0A0G4H437"/>
<feature type="coiled-coil region" evidence="6">
    <location>
        <begin position="36"/>
        <end position="99"/>
    </location>
</feature>
<evidence type="ECO:0000259" key="9">
    <source>
        <dbReference type="Pfam" id="PF08016"/>
    </source>
</evidence>
<keyword evidence="4 8" id="KW-1133">Transmembrane helix</keyword>
<protein>
    <submittedName>
        <fullName evidence="11">Uncharacterized protein</fullName>
    </submittedName>
</protein>
<evidence type="ECO:0000313" key="11">
    <source>
        <dbReference type="EMBL" id="CEM38512.1"/>
    </source>
</evidence>
<feature type="transmembrane region" description="Helical" evidence="8">
    <location>
        <begin position="798"/>
        <end position="821"/>
    </location>
</feature>
<feature type="compositionally biased region" description="Basic and acidic residues" evidence="7">
    <location>
        <begin position="887"/>
        <end position="907"/>
    </location>
</feature>
<evidence type="ECO:0000256" key="6">
    <source>
        <dbReference type="SAM" id="Coils"/>
    </source>
</evidence>
<dbReference type="Pfam" id="PF08016">
    <property type="entry name" value="PKD_channel"/>
    <property type="match status" value="1"/>
</dbReference>
<dbReference type="InterPro" id="IPR013122">
    <property type="entry name" value="PKD1_2_channel"/>
</dbReference>
<keyword evidence="5 8" id="KW-0472">Membrane</keyword>
<reference evidence="11 12" key="1">
    <citation type="submission" date="2014-11" db="EMBL/GenBank/DDBJ databases">
        <authorList>
            <person name="Zhu J."/>
            <person name="Qi W."/>
            <person name="Song R."/>
        </authorList>
    </citation>
    <scope>NUCLEOTIDE SEQUENCE [LARGE SCALE GENOMIC DNA]</scope>
</reference>
<evidence type="ECO:0000259" key="10">
    <source>
        <dbReference type="Pfam" id="PF20519"/>
    </source>
</evidence>
<evidence type="ECO:0000256" key="8">
    <source>
        <dbReference type="SAM" id="Phobius"/>
    </source>
</evidence>
<comment type="subcellular location">
    <subcellularLocation>
        <location evidence="1">Membrane</location>
        <topology evidence="1">Multi-pass membrane protein</topology>
    </subcellularLocation>
</comment>
<name>A0A0G4H437_VITBC</name>
<dbReference type="PANTHER" id="PTHR10877:SF183">
    <property type="entry name" value="AT14535P-RELATED"/>
    <property type="match status" value="1"/>
</dbReference>
<keyword evidence="3 8" id="KW-0812">Transmembrane</keyword>
<gene>
    <name evidence="11" type="ORF">Vbra_10528</name>
</gene>
<evidence type="ECO:0000313" key="12">
    <source>
        <dbReference type="Proteomes" id="UP000041254"/>
    </source>
</evidence>
<feature type="domain" description="Polycystin" evidence="10">
    <location>
        <begin position="380"/>
        <end position="593"/>
    </location>
</feature>
<dbReference type="PhylomeDB" id="A0A0G4H437"/>
<sequence length="907" mass="102708">MAEVNLSDDEGELTISQLQHKVRALQSDRHKRREFAERLQEKMKALNSELAARREQVDTLNEMLSFERRRGHDEATVERMEHEKRLAEQDERIREILEEVLFSNVPQGMAKSTRGGLLPTNVDETQLMVKGWAGRRRDAPPGEEDEQLAVDTVLITYVPENSDLRFNLTYRIDPTTRLHDLRIDACKYWGISEVDYVLKNEANSKAPDSGAVSSFFRDAEMARLYLVKKDTQQTKLSEAEQKAVQIRRGGRIGLGLATERGGQGGGEGDKKRGMGVTMLGSTMLGSTGPAPSSIDYHEVAKQFPGLLQVLKVHDMGPSYHLEKITPPDICAVLALLTICLVLFIMQNPPGASFWLLSGMSATLLEPRYESELDSWTPSFRSIGRGGDALRWLNQSLAYALFDDTSDFRRFNSAPGFLRLRQQRVKSESCERTDMEPVVAADGCYPALVSSATRETADISSVAGVPVQPRCVLSTGTQIDCGDPATFVDAKANSKDHRVSSLQGRVQRYDASGYQTDVPIIVGDTDTSSTPADFTQHLTNLVDAKWVDVSTRMLLAEFSAYNGNFDRWLSFQFLFELSPSHSALPTARIFPLRLHTAETYSENFIMFMDYLRLVLVLYVGLFMIPKGVRHKHRHKKAGYLHFLTVDGLVDTATVLLFFITFLSRLVVFQRRSLKSKEVIKQMKESFQSWSEMGALYDSMNILEGLLVLCLLIRIVTFFRLARPVYLLWRVLGRAIPQYIYFAFVFLPVFMGFVFAAHAIWGPYLESFESFGRSFISLMMFLNGNLNLRPLHDVQQYWTAVFVLLFFVVVSLLLVNVFIAIMVDAQYTVRITDDGQEVSKYRWGVREWINWMFPTFIAGVMIDYLAPLIPGLQTDKQPPHVRQTGNRATQREGGHADTTEWDREGGEEE</sequence>
<organism evidence="11 12">
    <name type="scientific">Vitrella brassicaformis (strain CCMP3155)</name>
    <dbReference type="NCBI Taxonomy" id="1169540"/>
    <lineage>
        <taxon>Eukaryota</taxon>
        <taxon>Sar</taxon>
        <taxon>Alveolata</taxon>
        <taxon>Colpodellida</taxon>
        <taxon>Vitrellaceae</taxon>
        <taxon>Vitrella</taxon>
    </lineage>
</organism>
<feature type="transmembrane region" description="Helical" evidence="8">
    <location>
        <begin position="636"/>
        <end position="661"/>
    </location>
</feature>
<dbReference type="STRING" id="1169540.A0A0G4H437"/>
<keyword evidence="6" id="KW-0175">Coiled coil</keyword>
<evidence type="ECO:0000256" key="7">
    <source>
        <dbReference type="SAM" id="MobiDB-lite"/>
    </source>
</evidence>
<evidence type="ECO:0000256" key="4">
    <source>
        <dbReference type="ARBA" id="ARBA00022989"/>
    </source>
</evidence>
<evidence type="ECO:0000256" key="2">
    <source>
        <dbReference type="ARBA" id="ARBA00007200"/>
    </source>
</evidence>
<dbReference type="VEuPathDB" id="CryptoDB:Vbra_10528"/>